<gene>
    <name evidence="2" type="ORF">HCDG_00578</name>
</gene>
<sequence>MGGQGREGGKAKPLKAPKREKKELDEDEIAFREKQKADAKAKKELAEKAKGRGPMNSGQQGIKKSGKK</sequence>
<dbReference type="PANTHER" id="PTHR28632">
    <property type="entry name" value="TRANSLATION MACHINERY-ASSOCIATED PROTEIN 7"/>
    <property type="match status" value="1"/>
</dbReference>
<evidence type="ECO:0008006" key="4">
    <source>
        <dbReference type="Google" id="ProtNLM"/>
    </source>
</evidence>
<dbReference type="Proteomes" id="UP000002624">
    <property type="component" value="Unassembled WGS sequence"/>
</dbReference>
<evidence type="ECO:0000313" key="3">
    <source>
        <dbReference type="Proteomes" id="UP000002624"/>
    </source>
</evidence>
<evidence type="ECO:0000256" key="1">
    <source>
        <dbReference type="SAM" id="MobiDB-lite"/>
    </source>
</evidence>
<dbReference type="STRING" id="544712.C6H1J6"/>
<feature type="compositionally biased region" description="Basic and acidic residues" evidence="1">
    <location>
        <begin position="20"/>
        <end position="50"/>
    </location>
</feature>
<dbReference type="AlphaFoldDB" id="C6H1J6"/>
<feature type="region of interest" description="Disordered" evidence="1">
    <location>
        <begin position="1"/>
        <end position="68"/>
    </location>
</feature>
<dbReference type="InterPro" id="IPR015157">
    <property type="entry name" value="TMA7"/>
</dbReference>
<dbReference type="eggNOG" id="ENOG502SBUJ">
    <property type="taxonomic scope" value="Eukaryota"/>
</dbReference>
<evidence type="ECO:0000313" key="2">
    <source>
        <dbReference type="EMBL" id="EER44999.1"/>
    </source>
</evidence>
<proteinExistence type="predicted"/>
<dbReference type="OMA" id="KKGPMNT"/>
<organism evidence="2 3">
    <name type="scientific">Ajellomyces capsulatus (strain H143)</name>
    <name type="common">Darling's disease fungus</name>
    <name type="synonym">Histoplasma capsulatum</name>
    <dbReference type="NCBI Taxonomy" id="544712"/>
    <lineage>
        <taxon>Eukaryota</taxon>
        <taxon>Fungi</taxon>
        <taxon>Dikarya</taxon>
        <taxon>Ascomycota</taxon>
        <taxon>Pezizomycotina</taxon>
        <taxon>Eurotiomycetes</taxon>
        <taxon>Eurotiomycetidae</taxon>
        <taxon>Onygenales</taxon>
        <taxon>Ajellomycetaceae</taxon>
        <taxon>Histoplasma</taxon>
    </lineage>
</organism>
<feature type="compositionally biased region" description="Low complexity" evidence="1">
    <location>
        <begin position="57"/>
        <end position="68"/>
    </location>
</feature>
<accession>C6H1J6</accession>
<protein>
    <recommendedName>
        <fullName evidence="4">Coiled-coil domain-containing protein</fullName>
    </recommendedName>
</protein>
<dbReference type="HOGENOM" id="CLU_184661_2_0_1"/>
<dbReference type="EMBL" id="GG692419">
    <property type="protein sequence ID" value="EER44999.1"/>
    <property type="molecule type" value="Genomic_DNA"/>
</dbReference>
<dbReference type="VEuPathDB" id="FungiDB:HCDG_00578"/>
<name>C6H1J6_AJECH</name>
<reference evidence="3" key="1">
    <citation type="submission" date="2009-05" db="EMBL/GenBank/DDBJ databases">
        <title>The genome sequence of Ajellomyces capsulatus strain H143.</title>
        <authorList>
            <person name="Champion M."/>
            <person name="Cuomo C.A."/>
            <person name="Ma L.-J."/>
            <person name="Henn M.R."/>
            <person name="Sil A."/>
            <person name="Goldman B."/>
            <person name="Young S.K."/>
            <person name="Kodira C.D."/>
            <person name="Zeng Q."/>
            <person name="Koehrsen M."/>
            <person name="Alvarado L."/>
            <person name="Berlin A.M."/>
            <person name="Borenstein D."/>
            <person name="Chen Z."/>
            <person name="Engels R."/>
            <person name="Freedman E."/>
            <person name="Gellesch M."/>
            <person name="Goldberg J."/>
            <person name="Griggs A."/>
            <person name="Gujja S."/>
            <person name="Heiman D.I."/>
            <person name="Hepburn T.A."/>
            <person name="Howarth C."/>
            <person name="Jen D."/>
            <person name="Larson L."/>
            <person name="Lewis B."/>
            <person name="Mehta T."/>
            <person name="Park D."/>
            <person name="Pearson M."/>
            <person name="Roberts A."/>
            <person name="Saif S."/>
            <person name="Shea T.D."/>
            <person name="Shenoy N."/>
            <person name="Sisk P."/>
            <person name="Stolte C."/>
            <person name="Sykes S."/>
            <person name="Walk T."/>
            <person name="White J."/>
            <person name="Yandava C."/>
            <person name="Klein B."/>
            <person name="McEwen J.G."/>
            <person name="Puccia R."/>
            <person name="Goldman G.H."/>
            <person name="Felipe M.S."/>
            <person name="Nino-Vega G."/>
            <person name="San-Blas G."/>
            <person name="Taylor J.W."/>
            <person name="Mendoza L."/>
            <person name="Galagan J.E."/>
            <person name="Nusbaum C."/>
            <person name="Birren B.W."/>
        </authorList>
    </citation>
    <scope>NUCLEOTIDE SEQUENCE [LARGE SCALE GENOMIC DNA]</scope>
    <source>
        <strain evidence="3">H143</strain>
    </source>
</reference>
<dbReference type="Pfam" id="PF09072">
    <property type="entry name" value="TMA7"/>
    <property type="match status" value="1"/>
</dbReference>